<proteinExistence type="predicted"/>
<evidence type="ECO:0000313" key="2">
    <source>
        <dbReference type="Proteomes" id="UP000184389"/>
    </source>
</evidence>
<reference evidence="1 2" key="1">
    <citation type="submission" date="2016-11" db="EMBL/GenBank/DDBJ databases">
        <authorList>
            <person name="Jaros S."/>
            <person name="Januszkiewicz K."/>
            <person name="Wedrychowicz H."/>
        </authorList>
    </citation>
    <scope>NUCLEOTIDE SEQUENCE [LARGE SCALE GENOMIC DNA]</scope>
    <source>
        <strain evidence="1 2">DSM 13106</strain>
    </source>
</reference>
<dbReference type="STRING" id="1123281.SAMN02745180_01368"/>
<dbReference type="PROSITE" id="PS51257">
    <property type="entry name" value="PROKAR_LIPOPROTEIN"/>
    <property type="match status" value="1"/>
</dbReference>
<organism evidence="1 2">
    <name type="scientific">Sporanaerobacter acetigenes DSM 13106</name>
    <dbReference type="NCBI Taxonomy" id="1123281"/>
    <lineage>
        <taxon>Bacteria</taxon>
        <taxon>Bacillati</taxon>
        <taxon>Bacillota</taxon>
        <taxon>Tissierellia</taxon>
        <taxon>Tissierellales</taxon>
        <taxon>Sporanaerobacteraceae</taxon>
        <taxon>Sporanaerobacter</taxon>
    </lineage>
</organism>
<dbReference type="Pfam" id="PF14270">
    <property type="entry name" value="DUF4358"/>
    <property type="match status" value="1"/>
</dbReference>
<accession>A0A1M5WRY2</accession>
<dbReference type="AlphaFoldDB" id="A0A1M5WRY2"/>
<protein>
    <recommendedName>
        <fullName evidence="3">DUF4358 domain-containing protein</fullName>
    </recommendedName>
</protein>
<dbReference type="EMBL" id="FQXR01000005">
    <property type="protein sequence ID" value="SHH90142.1"/>
    <property type="molecule type" value="Genomic_DNA"/>
</dbReference>
<name>A0A1M5WRY2_9FIRM</name>
<evidence type="ECO:0000313" key="1">
    <source>
        <dbReference type="EMBL" id="SHH90142.1"/>
    </source>
</evidence>
<sequence length="161" mass="18440">MKNFSKGILATTGIIFAMILLLTGCSSDKKAEKEPSIDEIEKNVSETVDLSNMKKVDSHKLEKLYDIHSDELEDFLLYTADTNIKADEMLILKVADEKDISDIQDRISNRIEEQSNSFKDYLPDEYYLIEKHVLKSNGQYILFVISEDAEKIGSIFDESFK</sequence>
<dbReference type="OrthoDB" id="1797583at2"/>
<gene>
    <name evidence="1" type="ORF">SAMN02745180_01368</name>
</gene>
<evidence type="ECO:0008006" key="3">
    <source>
        <dbReference type="Google" id="ProtNLM"/>
    </source>
</evidence>
<dbReference type="Proteomes" id="UP000184389">
    <property type="component" value="Unassembled WGS sequence"/>
</dbReference>
<dbReference type="InterPro" id="IPR025648">
    <property type="entry name" value="DUF4358"/>
</dbReference>
<keyword evidence="2" id="KW-1185">Reference proteome</keyword>
<dbReference type="RefSeq" id="WP_072744043.1">
    <property type="nucleotide sequence ID" value="NZ_FQXR01000005.1"/>
</dbReference>